<dbReference type="SUPFAM" id="SSF52540">
    <property type="entry name" value="P-loop containing nucleoside triphosphate hydrolases"/>
    <property type="match status" value="1"/>
</dbReference>
<name>A0ABW3IP23_9RHOB</name>
<dbReference type="InterPro" id="IPR025669">
    <property type="entry name" value="AAA_dom"/>
</dbReference>
<sequence>MTISSNSIVLVGFIDPTARQLADEIRDDPAFHVEEVGLPLSAINGHAVKLAHKHSMILFRANTGSQADEEAVRLIRSQATRRATIVALTEASASLQAAHNLTRAGADAVLPDTASFDDLKAALSHAAASHAPAVAMGGGAPKLGRIISVAQARGGAGATTVAVNLADMLLCRQGRLKKKPSKRVVVVDLDLQFGAVAGFLDAARNDSLYQMASEDTLPDATFLEQSLVKLSSGLSVLPAPSKFAPLDALTNAQVKAILETLARSHDHVIVDMPRALVGWISPVLELSDRMLLVTDTAVPSFQQARRLIDAYTEDNLGLAIDMVVNFEKKPLIKGRLHSEAEKILERPLKYWLPPDPKATRLALDRGAPLSEVASRSALTRAFRKLGTSLTDAIDQRAVARIKG</sequence>
<protein>
    <submittedName>
        <fullName evidence="2">CpaE family protein</fullName>
    </submittedName>
</protein>
<gene>
    <name evidence="2" type="ORF">ACFQ2S_08775</name>
</gene>
<dbReference type="Proteomes" id="UP001597108">
    <property type="component" value="Unassembled WGS sequence"/>
</dbReference>
<dbReference type="RefSeq" id="WP_386074063.1">
    <property type="nucleotide sequence ID" value="NZ_JBHTJT010000008.1"/>
</dbReference>
<reference evidence="3" key="1">
    <citation type="journal article" date="2019" name="Int. J. Syst. Evol. Microbiol.">
        <title>The Global Catalogue of Microorganisms (GCM) 10K type strain sequencing project: providing services to taxonomists for standard genome sequencing and annotation.</title>
        <authorList>
            <consortium name="The Broad Institute Genomics Platform"/>
            <consortium name="The Broad Institute Genome Sequencing Center for Infectious Disease"/>
            <person name="Wu L."/>
            <person name="Ma J."/>
        </authorList>
    </citation>
    <scope>NUCLEOTIDE SEQUENCE [LARGE SCALE GENOMIC DNA]</scope>
    <source>
        <strain evidence="3">CCUG 60524</strain>
    </source>
</reference>
<keyword evidence="3" id="KW-1185">Reference proteome</keyword>
<evidence type="ECO:0000259" key="1">
    <source>
        <dbReference type="Pfam" id="PF13614"/>
    </source>
</evidence>
<organism evidence="2 3">
    <name type="scientific">Tropicimonas aquimaris</name>
    <dbReference type="NCBI Taxonomy" id="914152"/>
    <lineage>
        <taxon>Bacteria</taxon>
        <taxon>Pseudomonadati</taxon>
        <taxon>Pseudomonadota</taxon>
        <taxon>Alphaproteobacteria</taxon>
        <taxon>Rhodobacterales</taxon>
        <taxon>Roseobacteraceae</taxon>
        <taxon>Tropicimonas</taxon>
    </lineage>
</organism>
<dbReference type="Pfam" id="PF13614">
    <property type="entry name" value="AAA_31"/>
    <property type="match status" value="1"/>
</dbReference>
<dbReference type="EMBL" id="JBHTJT010000008">
    <property type="protein sequence ID" value="MFD0979744.1"/>
    <property type="molecule type" value="Genomic_DNA"/>
</dbReference>
<accession>A0ABW3IP23</accession>
<evidence type="ECO:0000313" key="2">
    <source>
        <dbReference type="EMBL" id="MFD0979744.1"/>
    </source>
</evidence>
<dbReference type="InterPro" id="IPR050625">
    <property type="entry name" value="ParA/MinD_ATPase"/>
</dbReference>
<dbReference type="PANTHER" id="PTHR43384">
    <property type="entry name" value="SEPTUM SITE-DETERMINING PROTEIN MIND HOMOLOG, CHLOROPLASTIC-RELATED"/>
    <property type="match status" value="1"/>
</dbReference>
<dbReference type="InterPro" id="IPR027417">
    <property type="entry name" value="P-loop_NTPase"/>
</dbReference>
<proteinExistence type="predicted"/>
<feature type="domain" description="AAA" evidence="1">
    <location>
        <begin position="145"/>
        <end position="308"/>
    </location>
</feature>
<dbReference type="PANTHER" id="PTHR43384:SF13">
    <property type="entry name" value="SLR0110 PROTEIN"/>
    <property type="match status" value="1"/>
</dbReference>
<comment type="caution">
    <text evidence="2">The sequence shown here is derived from an EMBL/GenBank/DDBJ whole genome shotgun (WGS) entry which is preliminary data.</text>
</comment>
<dbReference type="Gene3D" id="3.40.50.300">
    <property type="entry name" value="P-loop containing nucleotide triphosphate hydrolases"/>
    <property type="match status" value="1"/>
</dbReference>
<evidence type="ECO:0000313" key="3">
    <source>
        <dbReference type="Proteomes" id="UP001597108"/>
    </source>
</evidence>